<keyword evidence="5" id="KW-1185">Reference proteome</keyword>
<protein>
    <submittedName>
        <fullName evidence="4">Isomerase YbhE</fullName>
    </submittedName>
</protein>
<dbReference type="InterPro" id="IPR011045">
    <property type="entry name" value="N2O_reductase_N"/>
</dbReference>
<dbReference type="PANTHER" id="PTHR30344">
    <property type="entry name" value="6-PHOSPHOGLUCONOLACTONASE-RELATED"/>
    <property type="match status" value="1"/>
</dbReference>
<dbReference type="Proteomes" id="UP000800039">
    <property type="component" value="Unassembled WGS sequence"/>
</dbReference>
<evidence type="ECO:0000313" key="5">
    <source>
        <dbReference type="Proteomes" id="UP000800039"/>
    </source>
</evidence>
<dbReference type="EMBL" id="ML976618">
    <property type="protein sequence ID" value="KAF1841915.1"/>
    <property type="molecule type" value="Genomic_DNA"/>
</dbReference>
<dbReference type="OrthoDB" id="9972196at2759"/>
<dbReference type="InterPro" id="IPR016193">
    <property type="entry name" value="Cytidine_deaminase-like"/>
</dbReference>
<keyword evidence="3" id="KW-0732">Signal</keyword>
<proteinExistence type="inferred from homology"/>
<dbReference type="RefSeq" id="XP_040784478.1">
    <property type="nucleotide sequence ID" value="XM_040929432.1"/>
</dbReference>
<sequence>MLSTHPILLSLFGSVASAADLWATHYSGTVNHLTFSEGTLKLGSSTPTGNRLPSWITYDGPGKALYIPDEVFYGAPGGNLVSFSIGNNGTLTAAGKAPTPLGAVATTLYGGADGRGFIANAHYQSSQLTTFKLPLNGGQPLQTLKYTMSGKGVDPNRQDVPHPHHAFVDPTGNFLLVPDLGADLIRINKIDKTSGQLTECPSAKPVPGSGPRHGVFWNPAGTNSRVRRGAEGTILFVANELTNSVHGWSVSYPSGGCLALTLKQNVTPYQGNSSAAASAKVGEIKVKGNFLYITNRNDKKFAPNDSLTQYTISSDGTLAWTDNTSSYGTYPRTFDINKAGDFVAIGDQTTANVAIVSRDPVTGKLGERVADVRVGAVGTPGNEDGISAVPLSKVLNPIFLNLHHTKINKMKSDNYLNLCLEQAAKSPLRYRHGAIIVRGGKVIGQGFNDHRSGFDGGALKTGRLPLRSMNGPAIVALKGKQKLKRELGVLGEETAKTFTPFETMNSGGKLANTPLSMHSEMMAIHSALSASSTMTSSILSSQKPCFKLSGDSKRKARLRRDAVKSYVEAVCKAALAHGALKALHLDRTTLNLAHQTKDVALSTKNSAVKHRPKNEKKNQHRVGNKSNSGQQKHKHRQCAHKTMASTYKLRPSYETKNQSAKSSKAQPMLIPKGQTGEGSRKTKERTKHPRLNGADLYVVRQGWKASSSVSNLVDCCAEPNPKVETSITKLPSTGSLYDELISSQVETNLVVAPSVPPERHPSVLASRPCYRCISYMASVGIKRAFWTTESGDWEGAKVRDLVDALDNLGLEQPSGATTALNSVFVTKHEVLMLRRIMGDT</sequence>
<dbReference type="GO" id="GO:0016853">
    <property type="term" value="F:isomerase activity"/>
    <property type="evidence" value="ECO:0007669"/>
    <property type="project" value="UniProtKB-KW"/>
</dbReference>
<dbReference type="InterPro" id="IPR019405">
    <property type="entry name" value="Lactonase_7-beta_prop"/>
</dbReference>
<keyword evidence="4" id="KW-0413">Isomerase</keyword>
<comment type="caution">
    <text evidence="4">The sequence shown here is derived from an EMBL/GenBank/DDBJ whole genome shotgun (WGS) entry which is preliminary data.</text>
</comment>
<organism evidence="4 5">
    <name type="scientific">Cucurbitaria berberidis CBS 394.84</name>
    <dbReference type="NCBI Taxonomy" id="1168544"/>
    <lineage>
        <taxon>Eukaryota</taxon>
        <taxon>Fungi</taxon>
        <taxon>Dikarya</taxon>
        <taxon>Ascomycota</taxon>
        <taxon>Pezizomycotina</taxon>
        <taxon>Dothideomycetes</taxon>
        <taxon>Pleosporomycetidae</taxon>
        <taxon>Pleosporales</taxon>
        <taxon>Pleosporineae</taxon>
        <taxon>Cucurbitariaceae</taxon>
        <taxon>Cucurbitaria</taxon>
    </lineage>
</organism>
<dbReference type="PANTHER" id="PTHR30344:SF1">
    <property type="entry name" value="6-PHOSPHOGLUCONOLACTONASE"/>
    <property type="match status" value="1"/>
</dbReference>
<feature type="compositionally biased region" description="Polar residues" evidence="2">
    <location>
        <begin position="654"/>
        <end position="665"/>
    </location>
</feature>
<dbReference type="InterPro" id="IPR015943">
    <property type="entry name" value="WD40/YVTN_repeat-like_dom_sf"/>
</dbReference>
<dbReference type="Gene3D" id="2.130.10.10">
    <property type="entry name" value="YVTN repeat-like/Quinoprotein amine dehydrogenase"/>
    <property type="match status" value="1"/>
</dbReference>
<dbReference type="GO" id="GO:0006139">
    <property type="term" value="P:nucleobase-containing compound metabolic process"/>
    <property type="evidence" value="ECO:0007669"/>
    <property type="project" value="UniProtKB-ARBA"/>
</dbReference>
<dbReference type="AlphaFoldDB" id="A0A9P4GAX9"/>
<dbReference type="SUPFAM" id="SSF50974">
    <property type="entry name" value="Nitrous oxide reductase, N-terminal domain"/>
    <property type="match status" value="1"/>
</dbReference>
<reference evidence="4" key="1">
    <citation type="submission" date="2020-01" db="EMBL/GenBank/DDBJ databases">
        <authorList>
            <consortium name="DOE Joint Genome Institute"/>
            <person name="Haridas S."/>
            <person name="Albert R."/>
            <person name="Binder M."/>
            <person name="Bloem J."/>
            <person name="Labutti K."/>
            <person name="Salamov A."/>
            <person name="Andreopoulos B."/>
            <person name="Baker S.E."/>
            <person name="Barry K."/>
            <person name="Bills G."/>
            <person name="Bluhm B.H."/>
            <person name="Cannon C."/>
            <person name="Castanera R."/>
            <person name="Culley D.E."/>
            <person name="Daum C."/>
            <person name="Ezra D."/>
            <person name="Gonzalez J.B."/>
            <person name="Henrissat B."/>
            <person name="Kuo A."/>
            <person name="Liang C."/>
            <person name="Lipzen A."/>
            <person name="Lutzoni F."/>
            <person name="Magnuson J."/>
            <person name="Mondo S."/>
            <person name="Nolan M."/>
            <person name="Ohm R."/>
            <person name="Pangilinan J."/>
            <person name="Park H.-J."/>
            <person name="Ramirez L."/>
            <person name="Alfaro M."/>
            <person name="Sun H."/>
            <person name="Tritt A."/>
            <person name="Yoshinaga Y."/>
            <person name="Zwiers L.-H."/>
            <person name="Turgeon B.G."/>
            <person name="Goodwin S.B."/>
            <person name="Spatafora J.W."/>
            <person name="Crous P.W."/>
            <person name="Grigoriev I.V."/>
        </authorList>
    </citation>
    <scope>NUCLEOTIDE SEQUENCE</scope>
    <source>
        <strain evidence="4">CBS 394.84</strain>
    </source>
</reference>
<accession>A0A9P4GAX9</accession>
<dbReference type="SUPFAM" id="SSF53927">
    <property type="entry name" value="Cytidine deaminase-like"/>
    <property type="match status" value="1"/>
</dbReference>
<feature type="chain" id="PRO_5040309406" evidence="3">
    <location>
        <begin position="19"/>
        <end position="840"/>
    </location>
</feature>
<comment type="similarity">
    <text evidence="1">Belongs to the cycloisomerase 2 family.</text>
</comment>
<gene>
    <name evidence="4" type="ORF">K460DRAFT_293590</name>
</gene>
<dbReference type="GeneID" id="63846684"/>
<evidence type="ECO:0000256" key="1">
    <source>
        <dbReference type="ARBA" id="ARBA00005564"/>
    </source>
</evidence>
<feature type="signal peptide" evidence="3">
    <location>
        <begin position="1"/>
        <end position="18"/>
    </location>
</feature>
<dbReference type="InterPro" id="IPR050282">
    <property type="entry name" value="Cycloisomerase_2"/>
</dbReference>
<name>A0A9P4GAX9_9PLEO</name>
<feature type="compositionally biased region" description="Basic residues" evidence="2">
    <location>
        <begin position="607"/>
        <end position="623"/>
    </location>
</feature>
<dbReference type="Gene3D" id="3.40.140.10">
    <property type="entry name" value="Cytidine Deaminase, domain 2"/>
    <property type="match status" value="1"/>
</dbReference>
<feature type="region of interest" description="Disordered" evidence="2">
    <location>
        <begin position="601"/>
        <end position="687"/>
    </location>
</feature>
<evidence type="ECO:0000313" key="4">
    <source>
        <dbReference type="EMBL" id="KAF1841915.1"/>
    </source>
</evidence>
<evidence type="ECO:0000256" key="3">
    <source>
        <dbReference type="SAM" id="SignalP"/>
    </source>
</evidence>
<evidence type="ECO:0000256" key="2">
    <source>
        <dbReference type="SAM" id="MobiDB-lite"/>
    </source>
</evidence>
<dbReference type="GO" id="GO:0017057">
    <property type="term" value="F:6-phosphogluconolactonase activity"/>
    <property type="evidence" value="ECO:0007669"/>
    <property type="project" value="TreeGrafter"/>
</dbReference>
<dbReference type="Pfam" id="PF10282">
    <property type="entry name" value="Lactonase"/>
    <property type="match status" value="1"/>
</dbReference>